<sequence>MQDRRRKFYGWGYEGDEVSGEEIAEFEKAWTRLLGVTDFEPVPFPTEDSIKLRAPRVSVPESLKSICSTGQHDRLYHTYGASTVDVARAIRGEFKNPPDVVAYPRTEDDIVSLYRWCEDASLAAIPYGGGTSVVGGVNPPTHDRYRGTVSIDMKYFDRVLEVDLKSQAARIQAGVLGPHLEQQLKPTGLTLRFFLQAWEFSSLGGWIATRAAGHFSTVYTQIDDHIESLKVVTPAGNVESRRFPISGAGPNPDRMFLGSEGALGIITEAWVKLHRRPTYRKMTSVRFARYGDAVEAVRVISQSGLNPASARLVEREEAAYTGSSDGTYDILVLGFESADHPVDAWMNRALEICGDFGGSWDDAKLQGDAATADSGAKSWRDKFLRGPALREHAIARGVMRETMETAITWDRFAQLHKHVKAETHRAIREVTGRPGSVTCRFTHIYPDGPAPYFTWFAYGDKARIPEQYMAIKAIAEQSMVDAGGTVTHHHALGRDHRPWYDKERPELFCTALKATKKALDPHSILNPGVLFDPS</sequence>
<reference evidence="9 10" key="1">
    <citation type="submission" date="2016-01" db="EMBL/GenBank/DDBJ databases">
        <authorList>
            <person name="Oliw E.H."/>
        </authorList>
    </citation>
    <scope>NUCLEOTIDE SEQUENCE [LARGE SCALE GENOMIC DNA]</scope>
    <source>
        <strain evidence="9">LMG 27134</strain>
    </source>
</reference>
<feature type="domain" description="FAD-binding PCMH-type" evidence="8">
    <location>
        <begin position="94"/>
        <end position="276"/>
    </location>
</feature>
<dbReference type="InterPro" id="IPR016166">
    <property type="entry name" value="FAD-bd_PCMH"/>
</dbReference>
<evidence type="ECO:0000256" key="5">
    <source>
        <dbReference type="PIRSR" id="PIRSR625650-2"/>
    </source>
</evidence>
<evidence type="ECO:0000259" key="8">
    <source>
        <dbReference type="PROSITE" id="PS51387"/>
    </source>
</evidence>
<dbReference type="InterPro" id="IPR016169">
    <property type="entry name" value="FAD-bd_PCMH_sub2"/>
</dbReference>
<feature type="binding site" evidence="6">
    <location>
        <begin position="126"/>
        <end position="132"/>
    </location>
    <ligand>
        <name>FAD</name>
        <dbReference type="ChEBI" id="CHEBI:57692"/>
    </ligand>
</feature>
<dbReference type="Pfam" id="PF02913">
    <property type="entry name" value="FAD-oxidase_C"/>
    <property type="match status" value="1"/>
</dbReference>
<feature type="site" description="Important for enzyme activity" evidence="7">
    <location>
        <position position="311"/>
    </location>
</feature>
<organism evidence="9 10">
    <name type="scientific">Caballeronia udeis</name>
    <dbReference type="NCBI Taxonomy" id="1232866"/>
    <lineage>
        <taxon>Bacteria</taxon>
        <taxon>Pseudomonadati</taxon>
        <taxon>Pseudomonadota</taxon>
        <taxon>Betaproteobacteria</taxon>
        <taxon>Burkholderiales</taxon>
        <taxon>Burkholderiaceae</taxon>
        <taxon>Caballeronia</taxon>
    </lineage>
</organism>
<dbReference type="InterPro" id="IPR025650">
    <property type="entry name" value="Alkyl-DHAP_Synthase"/>
</dbReference>
<dbReference type="InterPro" id="IPR016164">
    <property type="entry name" value="FAD-linked_Oxase-like_C"/>
</dbReference>
<comment type="similarity">
    <text evidence="1">Belongs to the FAD-binding oxidoreductase/transferase type 4 family.</text>
</comment>
<dbReference type="InterPro" id="IPR016167">
    <property type="entry name" value="FAD-bd_PCMH_sub1"/>
</dbReference>
<dbReference type="GO" id="GO:0008610">
    <property type="term" value="P:lipid biosynthetic process"/>
    <property type="evidence" value="ECO:0007669"/>
    <property type="project" value="InterPro"/>
</dbReference>
<dbReference type="EMBL" id="FCOK02000102">
    <property type="protein sequence ID" value="SAL70511.1"/>
    <property type="molecule type" value="Genomic_DNA"/>
</dbReference>
<dbReference type="Gene3D" id="3.30.70.3450">
    <property type="match status" value="1"/>
</dbReference>
<dbReference type="Gene3D" id="3.30.465.10">
    <property type="match status" value="1"/>
</dbReference>
<proteinExistence type="inferred from homology"/>
<feature type="binding site" evidence="5">
    <location>
        <position position="390"/>
    </location>
    <ligand>
        <name>substrate</name>
    </ligand>
</feature>
<evidence type="ECO:0000256" key="1">
    <source>
        <dbReference type="ARBA" id="ARBA00008000"/>
    </source>
</evidence>
<gene>
    <name evidence="9" type="ORF">AWB69_08355</name>
</gene>
<evidence type="ECO:0000256" key="6">
    <source>
        <dbReference type="PIRSR" id="PIRSR625650-3"/>
    </source>
</evidence>
<evidence type="ECO:0000313" key="10">
    <source>
        <dbReference type="Proteomes" id="UP000054683"/>
    </source>
</evidence>
<keyword evidence="3 6" id="KW-0274">FAD</keyword>
<dbReference type="AlphaFoldDB" id="A0A158JQ05"/>
<feature type="active site" description="Proton donor/acceptor" evidence="4">
    <location>
        <position position="452"/>
    </location>
</feature>
<dbReference type="Gene3D" id="3.40.462.40">
    <property type="entry name" value="FAD-linked oxidase, cap domain/gating helix"/>
    <property type="match status" value="1"/>
</dbReference>
<dbReference type="OrthoDB" id="9811557at2"/>
<dbReference type="PROSITE" id="PS51387">
    <property type="entry name" value="FAD_PCMH"/>
    <property type="match status" value="1"/>
</dbReference>
<dbReference type="SUPFAM" id="SSF56176">
    <property type="entry name" value="FAD-binding/transporter-associated domain-like"/>
    <property type="match status" value="1"/>
</dbReference>
<evidence type="ECO:0000256" key="2">
    <source>
        <dbReference type="ARBA" id="ARBA00022630"/>
    </source>
</evidence>
<dbReference type="PANTHER" id="PTHR46568:SF1">
    <property type="entry name" value="ALKYLDIHYDROXYACETONEPHOSPHATE SYNTHASE, PEROXISOMAL"/>
    <property type="match status" value="1"/>
</dbReference>
<dbReference type="GO" id="GO:0071949">
    <property type="term" value="F:FAD binding"/>
    <property type="evidence" value="ECO:0007669"/>
    <property type="project" value="InterPro"/>
</dbReference>
<dbReference type="InterPro" id="IPR036318">
    <property type="entry name" value="FAD-bd_PCMH-like_sf"/>
</dbReference>
<feature type="binding site" evidence="6">
    <location>
        <begin position="260"/>
        <end position="266"/>
    </location>
    <ligand>
        <name>FAD</name>
        <dbReference type="ChEBI" id="CHEBI:57692"/>
    </ligand>
</feature>
<name>A0A158JQ05_9BURK</name>
<dbReference type="Gene3D" id="3.30.43.10">
    <property type="entry name" value="Uridine Diphospho-n-acetylenolpyruvylglucosamine Reductase, domain 2"/>
    <property type="match status" value="1"/>
</dbReference>
<dbReference type="SUPFAM" id="SSF55103">
    <property type="entry name" value="FAD-linked oxidases, C-terminal domain"/>
    <property type="match status" value="1"/>
</dbReference>
<dbReference type="Proteomes" id="UP000054683">
    <property type="component" value="Unassembled WGS sequence"/>
</dbReference>
<comment type="cofactor">
    <cofactor evidence="6">
        <name>FAD</name>
        <dbReference type="ChEBI" id="CHEBI:57692"/>
    </cofactor>
</comment>
<protein>
    <submittedName>
        <fullName evidence="9">FAD linked oxidase domain-containing protein</fullName>
    </submittedName>
</protein>
<evidence type="ECO:0000313" key="9">
    <source>
        <dbReference type="EMBL" id="SAL70511.1"/>
    </source>
</evidence>
<dbReference type="InterPro" id="IPR006094">
    <property type="entry name" value="Oxid_FAD_bind_N"/>
</dbReference>
<keyword evidence="2" id="KW-0285">Flavoprotein</keyword>
<accession>A0A158JQ05</accession>
<evidence type="ECO:0000256" key="3">
    <source>
        <dbReference type="ARBA" id="ARBA00022827"/>
    </source>
</evidence>
<dbReference type="GO" id="GO:0008609">
    <property type="term" value="F:alkylglycerone-phosphate synthase activity"/>
    <property type="evidence" value="ECO:0007669"/>
    <property type="project" value="InterPro"/>
</dbReference>
<evidence type="ECO:0000256" key="7">
    <source>
        <dbReference type="PIRSR" id="PIRSR625650-4"/>
    </source>
</evidence>
<evidence type="ECO:0000256" key="4">
    <source>
        <dbReference type="PIRSR" id="PIRSR625650-1"/>
    </source>
</evidence>
<dbReference type="PANTHER" id="PTHR46568">
    <property type="entry name" value="ALKYLDIHYDROXYACETONEPHOSPHATE SYNTHASE, PEROXISOMAL"/>
    <property type="match status" value="1"/>
</dbReference>
<dbReference type="Pfam" id="PF01565">
    <property type="entry name" value="FAD_binding_4"/>
    <property type="match status" value="1"/>
</dbReference>
<dbReference type="InterPro" id="IPR004113">
    <property type="entry name" value="FAD-bd_oxidored_4_C"/>
</dbReference>